<comment type="caution">
    <text evidence="2">The sequence shown here is derived from an EMBL/GenBank/DDBJ whole genome shotgun (WGS) entry which is preliminary data.</text>
</comment>
<evidence type="ECO:0000313" key="3">
    <source>
        <dbReference type="Proteomes" id="UP000886998"/>
    </source>
</evidence>
<feature type="region of interest" description="Disordered" evidence="1">
    <location>
        <begin position="78"/>
        <end position="106"/>
    </location>
</feature>
<gene>
    <name evidence="2" type="ORF">TNIN_63351</name>
</gene>
<sequence>MKSLPPLMTPVRTNFSLPSPMHHCVEGGAGRQHLSDLPGANRYLHPPAFNVRSSASFHHPKTQLLCFFLGSDRRAGDSDRAMLGSPVSYRPAQEPVLQDPSHTRTV</sequence>
<evidence type="ECO:0000256" key="1">
    <source>
        <dbReference type="SAM" id="MobiDB-lite"/>
    </source>
</evidence>
<dbReference type="Proteomes" id="UP000886998">
    <property type="component" value="Unassembled WGS sequence"/>
</dbReference>
<proteinExistence type="predicted"/>
<reference evidence="2" key="1">
    <citation type="submission" date="2020-08" db="EMBL/GenBank/DDBJ databases">
        <title>Multicomponent nature underlies the extraordinary mechanical properties of spider dragline silk.</title>
        <authorList>
            <person name="Kono N."/>
            <person name="Nakamura H."/>
            <person name="Mori M."/>
            <person name="Yoshida Y."/>
            <person name="Ohtoshi R."/>
            <person name="Malay A.D."/>
            <person name="Moran D.A.P."/>
            <person name="Tomita M."/>
            <person name="Numata K."/>
            <person name="Arakawa K."/>
        </authorList>
    </citation>
    <scope>NUCLEOTIDE SEQUENCE</scope>
</reference>
<protein>
    <submittedName>
        <fullName evidence="2">Uncharacterized protein</fullName>
    </submittedName>
</protein>
<organism evidence="2 3">
    <name type="scientific">Trichonephila inaurata madagascariensis</name>
    <dbReference type="NCBI Taxonomy" id="2747483"/>
    <lineage>
        <taxon>Eukaryota</taxon>
        <taxon>Metazoa</taxon>
        <taxon>Ecdysozoa</taxon>
        <taxon>Arthropoda</taxon>
        <taxon>Chelicerata</taxon>
        <taxon>Arachnida</taxon>
        <taxon>Araneae</taxon>
        <taxon>Araneomorphae</taxon>
        <taxon>Entelegynae</taxon>
        <taxon>Araneoidea</taxon>
        <taxon>Nephilidae</taxon>
        <taxon>Trichonephila</taxon>
        <taxon>Trichonephila inaurata</taxon>
    </lineage>
</organism>
<dbReference type="EMBL" id="BMAV01026052">
    <property type="protein sequence ID" value="GFS46927.1"/>
    <property type="molecule type" value="Genomic_DNA"/>
</dbReference>
<dbReference type="OrthoDB" id="10283822at2759"/>
<accession>A0A8X6IKH9</accession>
<evidence type="ECO:0000313" key="2">
    <source>
        <dbReference type="EMBL" id="GFS46927.1"/>
    </source>
</evidence>
<name>A0A8X6IKH9_9ARAC</name>
<keyword evidence="3" id="KW-1185">Reference proteome</keyword>
<dbReference type="AlphaFoldDB" id="A0A8X6IKH9"/>